<accession>A0AAV2L0M0</accession>
<proteinExistence type="predicted"/>
<feature type="region of interest" description="Disordered" evidence="1">
    <location>
        <begin position="70"/>
        <end position="96"/>
    </location>
</feature>
<reference evidence="3 4" key="1">
    <citation type="submission" date="2024-04" db="EMBL/GenBank/DDBJ databases">
        <authorList>
            <person name="Waldvogel A.-M."/>
            <person name="Schoenle A."/>
        </authorList>
    </citation>
    <scope>NUCLEOTIDE SEQUENCE [LARGE SCALE GENOMIC DNA]</scope>
</reference>
<keyword evidence="2" id="KW-0812">Transmembrane</keyword>
<feature type="compositionally biased region" description="Polar residues" evidence="1">
    <location>
        <begin position="74"/>
        <end position="83"/>
    </location>
</feature>
<dbReference type="EMBL" id="OZ035824">
    <property type="protein sequence ID" value="CAL1592917.1"/>
    <property type="molecule type" value="Genomic_DNA"/>
</dbReference>
<feature type="transmembrane region" description="Helical" evidence="2">
    <location>
        <begin position="12"/>
        <end position="36"/>
    </location>
</feature>
<dbReference type="Proteomes" id="UP001497482">
    <property type="component" value="Chromosome 2"/>
</dbReference>
<evidence type="ECO:0000256" key="2">
    <source>
        <dbReference type="SAM" id="Phobius"/>
    </source>
</evidence>
<protein>
    <submittedName>
        <fullName evidence="3">Uncharacterized protein</fullName>
    </submittedName>
</protein>
<evidence type="ECO:0000313" key="3">
    <source>
        <dbReference type="EMBL" id="CAL1592917.1"/>
    </source>
</evidence>
<keyword evidence="2" id="KW-0472">Membrane</keyword>
<keyword evidence="2" id="KW-1133">Transmembrane helix</keyword>
<organism evidence="3 4">
    <name type="scientific">Knipowitschia caucasica</name>
    <name type="common">Caucasian dwarf goby</name>
    <name type="synonym">Pomatoschistus caucasicus</name>
    <dbReference type="NCBI Taxonomy" id="637954"/>
    <lineage>
        <taxon>Eukaryota</taxon>
        <taxon>Metazoa</taxon>
        <taxon>Chordata</taxon>
        <taxon>Craniata</taxon>
        <taxon>Vertebrata</taxon>
        <taxon>Euteleostomi</taxon>
        <taxon>Actinopterygii</taxon>
        <taxon>Neopterygii</taxon>
        <taxon>Teleostei</taxon>
        <taxon>Neoteleostei</taxon>
        <taxon>Acanthomorphata</taxon>
        <taxon>Gobiaria</taxon>
        <taxon>Gobiiformes</taxon>
        <taxon>Gobioidei</taxon>
        <taxon>Gobiidae</taxon>
        <taxon>Gobiinae</taxon>
        <taxon>Knipowitschia</taxon>
    </lineage>
</organism>
<evidence type="ECO:0000313" key="4">
    <source>
        <dbReference type="Proteomes" id="UP001497482"/>
    </source>
</evidence>
<sequence length="129" mass="12756">MEQVAPNSCIMAASLALGITSALGCFGLFCTCYSYLPLEDSTAALCLRTCLLASHCNSAGPNRGLQLSLRGHGQTPSGLSSCGSAPAGVLQGGPSDGVSGGFEGAVGVRGGASCVSGHRGAWERAGPQP</sequence>
<name>A0AAV2L0M0_KNICA</name>
<dbReference type="AlphaFoldDB" id="A0AAV2L0M0"/>
<evidence type="ECO:0000256" key="1">
    <source>
        <dbReference type="SAM" id="MobiDB-lite"/>
    </source>
</evidence>
<gene>
    <name evidence="3" type="ORF">KC01_LOCUS22101</name>
</gene>
<keyword evidence="4" id="KW-1185">Reference proteome</keyword>